<dbReference type="Proteomes" id="UP000296706">
    <property type="component" value="Chromosome"/>
</dbReference>
<dbReference type="KEGG" id="hsn:DV733_12705"/>
<dbReference type="InterPro" id="IPR038482">
    <property type="entry name" value="Tp34-type_sf"/>
</dbReference>
<dbReference type="OrthoDB" id="156174at2157"/>
<evidence type="ECO:0000313" key="2">
    <source>
        <dbReference type="EMBL" id="QCC52033.1"/>
    </source>
</evidence>
<accession>A0A4D6HDI2</accession>
<name>A0A4D6HDI2_9EURY</name>
<dbReference type="PROSITE" id="PS51257">
    <property type="entry name" value="PROKAR_LIPOPROTEIN"/>
    <property type="match status" value="1"/>
</dbReference>
<organism evidence="2 3">
    <name type="scientific">Halapricum salinum</name>
    <dbReference type="NCBI Taxonomy" id="1457250"/>
    <lineage>
        <taxon>Archaea</taxon>
        <taxon>Methanobacteriati</taxon>
        <taxon>Methanobacteriota</taxon>
        <taxon>Stenosarchaea group</taxon>
        <taxon>Halobacteria</taxon>
        <taxon>Halobacteriales</taxon>
        <taxon>Haloarculaceae</taxon>
        <taxon>Halapricum</taxon>
    </lineage>
</organism>
<sequence length="344" mass="36899">MRRRTFLGGCATGVAAGLAGCGGLLEERSTDGSGNPSVLEDRPDAVYHPTHIEGMEMIGTQTVGDRKVGLFYSYAHRFWTVTGTRTNLAEIQDGQDVHLMASTWDPETQTVIPVLDQPTFTITQDGSEVDEKRAWPMLSQNMGFHFGENMALSGDGTYTVEVDVPAVGATTVDDFQGQFGESITAEFSFEYAQSERDDIRFEQFPDQKGSSAAVSPMEMGMLPLSYAPRMGQLPGSPVEVGSVGDATMVATVDGSTLLVSPRTPYNHFSIPGFSLSATIESVGFDGQLDDAIGPVLGAHYRAELPEAPSSGDELTVTVDGPCSLSRHEGYETAFLERGSVSRTL</sequence>
<evidence type="ECO:0000313" key="3">
    <source>
        <dbReference type="Proteomes" id="UP000296706"/>
    </source>
</evidence>
<dbReference type="InterPro" id="IPR055774">
    <property type="entry name" value="DUF7350"/>
</dbReference>
<dbReference type="Gene3D" id="2.60.40.2480">
    <property type="entry name" value="Periplasmic metal-binding protein Tp34-type"/>
    <property type="match status" value="1"/>
</dbReference>
<dbReference type="AlphaFoldDB" id="A0A4D6HDI2"/>
<evidence type="ECO:0000259" key="1">
    <source>
        <dbReference type="Pfam" id="PF24041"/>
    </source>
</evidence>
<gene>
    <name evidence="2" type="ORF">DV733_12705</name>
</gene>
<dbReference type="RefSeq" id="WP_049994363.1">
    <property type="nucleotide sequence ID" value="NZ_CP031310.1"/>
</dbReference>
<dbReference type="Pfam" id="PF24041">
    <property type="entry name" value="DUF7350"/>
    <property type="match status" value="1"/>
</dbReference>
<dbReference type="STRING" id="1457250.GCA_000755225_00347"/>
<protein>
    <recommendedName>
        <fullName evidence="1">DUF7350 domain-containing protein</fullName>
    </recommendedName>
</protein>
<feature type="domain" description="DUF7350" evidence="1">
    <location>
        <begin position="232"/>
        <end position="341"/>
    </location>
</feature>
<keyword evidence="3" id="KW-1185">Reference proteome</keyword>
<dbReference type="EMBL" id="CP031310">
    <property type="protein sequence ID" value="QCC52033.1"/>
    <property type="molecule type" value="Genomic_DNA"/>
</dbReference>
<proteinExistence type="predicted"/>
<reference evidence="2 3" key="1">
    <citation type="journal article" date="2019" name="Nat. Commun.">
        <title>A new type of DNA phosphorothioation-based antiviral system in archaea.</title>
        <authorList>
            <person name="Xiong L."/>
            <person name="Liu S."/>
            <person name="Chen S."/>
            <person name="Xiao Y."/>
            <person name="Zhu B."/>
            <person name="Gao Y."/>
            <person name="Zhang Y."/>
            <person name="Chen B."/>
            <person name="Luo J."/>
            <person name="Deng Z."/>
            <person name="Chen X."/>
            <person name="Wang L."/>
            <person name="Chen S."/>
        </authorList>
    </citation>
    <scope>NUCLEOTIDE SEQUENCE [LARGE SCALE GENOMIC DNA]</scope>
    <source>
        <strain evidence="2 3">CBA1105</strain>
    </source>
</reference>
<dbReference type="GeneID" id="39848735"/>